<dbReference type="GO" id="GO:0008237">
    <property type="term" value="F:metallopeptidase activity"/>
    <property type="evidence" value="ECO:0007669"/>
    <property type="project" value="TreeGrafter"/>
</dbReference>
<organism evidence="3 4">
    <name type="scientific">Plasmodium relictum</name>
    <dbReference type="NCBI Taxonomy" id="85471"/>
    <lineage>
        <taxon>Eukaryota</taxon>
        <taxon>Sar</taxon>
        <taxon>Alveolata</taxon>
        <taxon>Apicomplexa</taxon>
        <taxon>Aconoidasida</taxon>
        <taxon>Haemosporida</taxon>
        <taxon>Plasmodiidae</taxon>
        <taxon>Plasmodium</taxon>
        <taxon>Plasmodium (Haemamoeba)</taxon>
    </lineage>
</organism>
<dbReference type="Gene3D" id="3.30.2010.10">
    <property type="entry name" value="Metalloproteases ('zincins'), catalytic domain"/>
    <property type="match status" value="1"/>
</dbReference>
<dbReference type="EMBL" id="LN835303">
    <property type="protein sequence ID" value="CRG99647.1"/>
    <property type="molecule type" value="Genomic_DNA"/>
</dbReference>
<gene>
    <name evidence="3" type="ORF">PRELSG_0807300</name>
</gene>
<reference evidence="3 4" key="1">
    <citation type="submission" date="2015-04" db="EMBL/GenBank/DDBJ databases">
        <authorList>
            <consortium name="Pathogen Informatics"/>
        </authorList>
    </citation>
    <scope>NUCLEOTIDE SEQUENCE [LARGE SCALE GENOMIC DNA]</scope>
    <source>
        <strain evidence="3 4">SGS1</strain>
    </source>
</reference>
<evidence type="ECO:0000313" key="4">
    <source>
        <dbReference type="Proteomes" id="UP000220158"/>
    </source>
</evidence>
<dbReference type="KEGG" id="prel:PRELSG_0807300"/>
<accession>A0A1J1H415</accession>
<dbReference type="RefSeq" id="XP_028532652.1">
    <property type="nucleotide sequence ID" value="XM_028676132.1"/>
</dbReference>
<dbReference type="InterPro" id="IPR053000">
    <property type="entry name" value="WSS1-like_metalloprotease"/>
</dbReference>
<keyword evidence="4" id="KW-1185">Reference proteome</keyword>
<dbReference type="VEuPathDB" id="PlasmoDB:PRELSG_0807300"/>
<dbReference type="Pfam" id="PF08325">
    <property type="entry name" value="WLM"/>
    <property type="match status" value="1"/>
</dbReference>
<dbReference type="PANTHER" id="PTHR46622:SF1">
    <property type="entry name" value="DNA-DEPENDENT METALLOPROTEASE WSS1"/>
    <property type="match status" value="1"/>
</dbReference>
<dbReference type="GeneID" id="39735749"/>
<dbReference type="AlphaFoldDB" id="A0A1J1H415"/>
<feature type="domain" description="WLM" evidence="2">
    <location>
        <begin position="4"/>
        <end position="164"/>
    </location>
</feature>
<proteinExistence type="predicted"/>
<name>A0A1J1H415_PLARL</name>
<dbReference type="PANTHER" id="PTHR46622">
    <property type="entry name" value="DNA-DEPENDENT METALLOPROTEASE WSS1"/>
    <property type="match status" value="1"/>
</dbReference>
<dbReference type="GO" id="GO:0005634">
    <property type="term" value="C:nucleus"/>
    <property type="evidence" value="ECO:0007669"/>
    <property type="project" value="TreeGrafter"/>
</dbReference>
<protein>
    <submittedName>
        <fullName evidence="3">Metallopeptidase, putative</fullName>
    </submittedName>
</protein>
<evidence type="ECO:0000259" key="2">
    <source>
        <dbReference type="PROSITE" id="PS51397"/>
    </source>
</evidence>
<dbReference type="PROSITE" id="PS51397">
    <property type="entry name" value="WLM"/>
    <property type="match status" value="1"/>
</dbReference>
<dbReference type="GO" id="GO:0006281">
    <property type="term" value="P:DNA repair"/>
    <property type="evidence" value="ECO:0007669"/>
    <property type="project" value="TreeGrafter"/>
</dbReference>
<dbReference type="Proteomes" id="UP000220158">
    <property type="component" value="Chromosome 8"/>
</dbReference>
<dbReference type="OrthoDB" id="261960at2759"/>
<feature type="region of interest" description="Disordered" evidence="1">
    <location>
        <begin position="239"/>
        <end position="260"/>
    </location>
</feature>
<evidence type="ECO:0000313" key="3">
    <source>
        <dbReference type="EMBL" id="CRG99647.1"/>
    </source>
</evidence>
<sequence length="343" mass="39862">MNLKSLDDIKYKIHKIKVLDENDKKAKAVLKKASEQVMPIMRKRRFSVELLSEFLPANPNLLGLNIGKNSEIKIRLRNKKGNEIFHFNDIMGTLLHELAHIVHSNHDKSFYELLDKLILEYNELYIYKDLGYTGKKVGNNKRKTTFFNINPKVMAAQAAEKRLINNFIDKDGKIINLSLESCLTEKQREHLFKNRKEHDDKICSLNNDVIIIDPLSKYCKNIESENSINYMHTKKDNQISINSSNTKSSTNYTNSKNKNKNYSSSKINISYINTKSNDKKYITKKNNNRNFANSENNSDDNVYVLKVKKAGSDLKEIKDKNNSISCDNFYINKNKKRRIIILD</sequence>
<dbReference type="InterPro" id="IPR013536">
    <property type="entry name" value="WLM_dom"/>
</dbReference>
<evidence type="ECO:0000256" key="1">
    <source>
        <dbReference type="SAM" id="MobiDB-lite"/>
    </source>
</evidence>